<organism evidence="2 3">
    <name type="scientific">Rhizobium gallicum</name>
    <dbReference type="NCBI Taxonomy" id="56730"/>
    <lineage>
        <taxon>Bacteria</taxon>
        <taxon>Pseudomonadati</taxon>
        <taxon>Pseudomonadota</taxon>
        <taxon>Alphaproteobacteria</taxon>
        <taxon>Hyphomicrobiales</taxon>
        <taxon>Rhizobiaceae</taxon>
        <taxon>Rhizobium/Agrobacterium group</taxon>
        <taxon>Rhizobium</taxon>
    </lineage>
</organism>
<proteinExistence type="predicted"/>
<gene>
    <name evidence="2" type="ORF">IE4872_CH03307</name>
</gene>
<feature type="transmembrane region" description="Helical" evidence="1">
    <location>
        <begin position="21"/>
        <end position="45"/>
    </location>
</feature>
<keyword evidence="1" id="KW-0812">Transmembrane</keyword>
<dbReference type="AlphaFoldDB" id="A0A1L5NM02"/>
<protein>
    <submittedName>
        <fullName evidence="2">Uncharacterized protein</fullName>
    </submittedName>
</protein>
<name>A0A1L5NM02_9HYPH</name>
<keyword evidence="1" id="KW-1133">Transmembrane helix</keyword>
<evidence type="ECO:0000313" key="2">
    <source>
        <dbReference type="EMBL" id="APO68907.1"/>
    </source>
</evidence>
<dbReference type="EMBL" id="CP017101">
    <property type="protein sequence ID" value="APO68907.1"/>
    <property type="molecule type" value="Genomic_DNA"/>
</dbReference>
<evidence type="ECO:0000313" key="3">
    <source>
        <dbReference type="Proteomes" id="UP000184749"/>
    </source>
</evidence>
<accession>A0A1L5NM02</accession>
<reference evidence="2 3" key="1">
    <citation type="submission" date="2016-09" db="EMBL/GenBank/DDBJ databases">
        <title>The complete genome sequences of Rhizobium gallicum, symbiovars gallicum and phaseoli, symbionts associated to common bean (Phaseolus vulgaris).</title>
        <authorList>
            <person name="Bustos P."/>
            <person name="Santamaria R.I."/>
            <person name="Perez-Carrascal O.M."/>
            <person name="Juarez S."/>
            <person name="Lozano L."/>
            <person name="Martinez-Flores I."/>
            <person name="Martinez-Romero E."/>
            <person name="Cevallos M."/>
            <person name="Romero D."/>
            <person name="Davila G."/>
            <person name="Gonzalez V."/>
        </authorList>
    </citation>
    <scope>NUCLEOTIDE SEQUENCE [LARGE SCALE GENOMIC DNA]</scope>
    <source>
        <strain evidence="2 3">IE4872</strain>
    </source>
</reference>
<dbReference type="Proteomes" id="UP000184749">
    <property type="component" value="Chromosome"/>
</dbReference>
<evidence type="ECO:0000256" key="1">
    <source>
        <dbReference type="SAM" id="Phobius"/>
    </source>
</evidence>
<keyword evidence="1" id="KW-0472">Membrane</keyword>
<sequence length="54" mass="5579">MSGFSLARRLKASLPISMPRCAHRSCALAIAVIFAVPAAIAGYALGVTREAGSF</sequence>